<name>A0A562QV21_9BRAD</name>
<protein>
    <submittedName>
        <fullName evidence="2">Uncharacterized protein</fullName>
    </submittedName>
</protein>
<gene>
    <name evidence="2" type="ORF">IQ16_07857</name>
</gene>
<accession>A0A562QV21</accession>
<reference evidence="2 3" key="1">
    <citation type="journal article" date="2015" name="Stand. Genomic Sci.">
        <title>Genomic Encyclopedia of Bacterial and Archaeal Type Strains, Phase III: the genomes of soil and plant-associated and newly described type strains.</title>
        <authorList>
            <person name="Whitman W.B."/>
            <person name="Woyke T."/>
            <person name="Klenk H.P."/>
            <person name="Zhou Y."/>
            <person name="Lilburn T.G."/>
            <person name="Beck B.J."/>
            <person name="De Vos P."/>
            <person name="Vandamme P."/>
            <person name="Eisen J.A."/>
            <person name="Garrity G."/>
            <person name="Hugenholtz P."/>
            <person name="Kyrpides N.C."/>
        </authorList>
    </citation>
    <scope>NUCLEOTIDE SEQUENCE [LARGE SCALE GENOMIC DNA]</scope>
    <source>
        <strain evidence="2 3">CGMCC 1.10948</strain>
    </source>
</reference>
<dbReference type="AlphaFoldDB" id="A0A562QV21"/>
<feature type="region of interest" description="Disordered" evidence="1">
    <location>
        <begin position="16"/>
        <end position="36"/>
    </location>
</feature>
<dbReference type="EMBL" id="VLLA01000037">
    <property type="protein sequence ID" value="TWI60154.1"/>
    <property type="molecule type" value="Genomic_DNA"/>
</dbReference>
<evidence type="ECO:0000256" key="1">
    <source>
        <dbReference type="SAM" id="MobiDB-lite"/>
    </source>
</evidence>
<proteinExistence type="predicted"/>
<evidence type="ECO:0000313" key="3">
    <source>
        <dbReference type="Proteomes" id="UP000316291"/>
    </source>
</evidence>
<keyword evidence="3" id="KW-1185">Reference proteome</keyword>
<evidence type="ECO:0000313" key="2">
    <source>
        <dbReference type="EMBL" id="TWI60154.1"/>
    </source>
</evidence>
<sequence>MPILIKGAANAMQTVRSQADTRTAQGNSAQQKGGRACDRLVCHSGAHEVRTRNFEIPGSMLRIAPG</sequence>
<organism evidence="2 3">
    <name type="scientific">Bradyrhizobium huanghuaihaiense</name>
    <dbReference type="NCBI Taxonomy" id="990078"/>
    <lineage>
        <taxon>Bacteria</taxon>
        <taxon>Pseudomonadati</taxon>
        <taxon>Pseudomonadota</taxon>
        <taxon>Alphaproteobacteria</taxon>
        <taxon>Hyphomicrobiales</taxon>
        <taxon>Nitrobacteraceae</taxon>
        <taxon>Bradyrhizobium</taxon>
    </lineage>
</organism>
<comment type="caution">
    <text evidence="2">The sequence shown here is derived from an EMBL/GenBank/DDBJ whole genome shotgun (WGS) entry which is preliminary data.</text>
</comment>
<feature type="compositionally biased region" description="Polar residues" evidence="1">
    <location>
        <begin position="16"/>
        <end position="31"/>
    </location>
</feature>
<dbReference type="Proteomes" id="UP000316291">
    <property type="component" value="Unassembled WGS sequence"/>
</dbReference>